<evidence type="ECO:0000313" key="3">
    <source>
        <dbReference type="Proteomes" id="UP001497516"/>
    </source>
</evidence>
<accession>A0AAV2FBF0</accession>
<dbReference type="AlphaFoldDB" id="A0AAV2FBF0"/>
<protein>
    <submittedName>
        <fullName evidence="2">Uncharacterized protein</fullName>
    </submittedName>
</protein>
<proteinExistence type="predicted"/>
<reference evidence="2 3" key="1">
    <citation type="submission" date="2024-04" db="EMBL/GenBank/DDBJ databases">
        <authorList>
            <person name="Fracassetti M."/>
        </authorList>
    </citation>
    <scope>NUCLEOTIDE SEQUENCE [LARGE SCALE GENOMIC DNA]</scope>
</reference>
<evidence type="ECO:0000256" key="1">
    <source>
        <dbReference type="SAM" id="MobiDB-lite"/>
    </source>
</evidence>
<organism evidence="2 3">
    <name type="scientific">Linum trigynum</name>
    <dbReference type="NCBI Taxonomy" id="586398"/>
    <lineage>
        <taxon>Eukaryota</taxon>
        <taxon>Viridiplantae</taxon>
        <taxon>Streptophyta</taxon>
        <taxon>Embryophyta</taxon>
        <taxon>Tracheophyta</taxon>
        <taxon>Spermatophyta</taxon>
        <taxon>Magnoliopsida</taxon>
        <taxon>eudicotyledons</taxon>
        <taxon>Gunneridae</taxon>
        <taxon>Pentapetalae</taxon>
        <taxon>rosids</taxon>
        <taxon>fabids</taxon>
        <taxon>Malpighiales</taxon>
        <taxon>Linaceae</taxon>
        <taxon>Linum</taxon>
    </lineage>
</organism>
<dbReference type="EMBL" id="OZ034819">
    <property type="protein sequence ID" value="CAL1395048.1"/>
    <property type="molecule type" value="Genomic_DNA"/>
</dbReference>
<feature type="compositionally biased region" description="Polar residues" evidence="1">
    <location>
        <begin position="1"/>
        <end position="11"/>
    </location>
</feature>
<name>A0AAV2FBF0_9ROSI</name>
<dbReference type="Proteomes" id="UP001497516">
    <property type="component" value="Chromosome 6"/>
</dbReference>
<evidence type="ECO:0000313" key="2">
    <source>
        <dbReference type="EMBL" id="CAL1395048.1"/>
    </source>
</evidence>
<feature type="region of interest" description="Disordered" evidence="1">
    <location>
        <begin position="1"/>
        <end position="50"/>
    </location>
</feature>
<keyword evidence="3" id="KW-1185">Reference proteome</keyword>
<gene>
    <name evidence="2" type="ORF">LTRI10_LOCUS35507</name>
</gene>
<sequence>MVSQFSLQRISQIPAANRHPPFSSAARDSPWESAIDSQSTSEFGRQHRYDTDVRKETCGQTLKLERTRACRNSALDRSIASEIRLRKGHPRPNSAFVQVARVRNPASDNRR</sequence>